<comment type="caution">
    <text evidence="1">The sequence shown here is derived from an EMBL/GenBank/DDBJ whole genome shotgun (WGS) entry which is preliminary data.</text>
</comment>
<evidence type="ECO:0000313" key="2">
    <source>
        <dbReference type="Proteomes" id="UP000245207"/>
    </source>
</evidence>
<accession>A0A2U1NDD2</accession>
<protein>
    <submittedName>
        <fullName evidence="1">Cation/hydrogen exchanger family protein</fullName>
    </submittedName>
</protein>
<gene>
    <name evidence="1" type="ORF">CTI12_AA282280</name>
</gene>
<organism evidence="1 2">
    <name type="scientific">Artemisia annua</name>
    <name type="common">Sweet wormwood</name>
    <dbReference type="NCBI Taxonomy" id="35608"/>
    <lineage>
        <taxon>Eukaryota</taxon>
        <taxon>Viridiplantae</taxon>
        <taxon>Streptophyta</taxon>
        <taxon>Embryophyta</taxon>
        <taxon>Tracheophyta</taxon>
        <taxon>Spermatophyta</taxon>
        <taxon>Magnoliopsida</taxon>
        <taxon>eudicotyledons</taxon>
        <taxon>Gunneridae</taxon>
        <taxon>Pentapetalae</taxon>
        <taxon>asterids</taxon>
        <taxon>campanulids</taxon>
        <taxon>Asterales</taxon>
        <taxon>Asteraceae</taxon>
        <taxon>Asteroideae</taxon>
        <taxon>Anthemideae</taxon>
        <taxon>Artemisiinae</taxon>
        <taxon>Artemisia</taxon>
    </lineage>
</organism>
<dbReference type="AlphaFoldDB" id="A0A2U1NDD2"/>
<name>A0A2U1NDD2_ARTAN</name>
<dbReference type="EMBL" id="PKPP01003076">
    <property type="protein sequence ID" value="PWA71487.1"/>
    <property type="molecule type" value="Genomic_DNA"/>
</dbReference>
<dbReference type="OrthoDB" id="1731326at2759"/>
<proteinExistence type="predicted"/>
<keyword evidence="2" id="KW-1185">Reference proteome</keyword>
<dbReference type="Proteomes" id="UP000245207">
    <property type="component" value="Unassembled WGS sequence"/>
</dbReference>
<sequence>MILRDIAEKYSMFIKGKGGGRADSTLTTGTTDWEKCPELDWEKKGYTGKFFDNKAQTAMILRDIAEKYSMFIKGKGGGRADSTLTTGTTDWEECPELGIVYINFLSYS</sequence>
<reference evidence="1 2" key="1">
    <citation type="journal article" date="2018" name="Mol. Plant">
        <title>The genome of Artemisia annua provides insight into the evolution of Asteraceae family and artemisinin biosynthesis.</title>
        <authorList>
            <person name="Shen Q."/>
            <person name="Zhang L."/>
            <person name="Liao Z."/>
            <person name="Wang S."/>
            <person name="Yan T."/>
            <person name="Shi P."/>
            <person name="Liu M."/>
            <person name="Fu X."/>
            <person name="Pan Q."/>
            <person name="Wang Y."/>
            <person name="Lv Z."/>
            <person name="Lu X."/>
            <person name="Zhang F."/>
            <person name="Jiang W."/>
            <person name="Ma Y."/>
            <person name="Chen M."/>
            <person name="Hao X."/>
            <person name="Li L."/>
            <person name="Tang Y."/>
            <person name="Lv G."/>
            <person name="Zhou Y."/>
            <person name="Sun X."/>
            <person name="Brodelius P.E."/>
            <person name="Rose J.K.C."/>
            <person name="Tang K."/>
        </authorList>
    </citation>
    <scope>NUCLEOTIDE SEQUENCE [LARGE SCALE GENOMIC DNA]</scope>
    <source>
        <strain evidence="2">cv. Huhao1</strain>
        <tissue evidence="1">Leaf</tissue>
    </source>
</reference>
<evidence type="ECO:0000313" key="1">
    <source>
        <dbReference type="EMBL" id="PWA71487.1"/>
    </source>
</evidence>